<accession>A0ABW4YJ93</accession>
<dbReference type="Proteomes" id="UP001597362">
    <property type="component" value="Unassembled WGS sequence"/>
</dbReference>
<comment type="caution">
    <text evidence="4">The sequence shown here is derived from an EMBL/GenBank/DDBJ whole genome shotgun (WGS) entry which is preliminary data.</text>
</comment>
<dbReference type="RefSeq" id="WP_377771267.1">
    <property type="nucleotide sequence ID" value="NZ_JBHUHO010000024.1"/>
</dbReference>
<dbReference type="PIRSF" id="PIRSF032908">
    <property type="entry name" value="UCP032908"/>
    <property type="match status" value="1"/>
</dbReference>
<proteinExistence type="predicted"/>
<feature type="transmembrane region" description="Helical" evidence="1">
    <location>
        <begin position="269"/>
        <end position="288"/>
    </location>
</feature>
<protein>
    <submittedName>
        <fullName evidence="4">DUF1648 domain-containing protein</fullName>
    </submittedName>
</protein>
<dbReference type="PANTHER" id="PTHR37810:SF9">
    <property type="entry name" value="MEMBRANE PROTEIN"/>
    <property type="match status" value="1"/>
</dbReference>
<evidence type="ECO:0000313" key="5">
    <source>
        <dbReference type="Proteomes" id="UP001597362"/>
    </source>
</evidence>
<organism evidence="4 5">
    <name type="scientific">Paenibacillus yanchengensis</name>
    <dbReference type="NCBI Taxonomy" id="2035833"/>
    <lineage>
        <taxon>Bacteria</taxon>
        <taxon>Bacillati</taxon>
        <taxon>Bacillota</taxon>
        <taxon>Bacilli</taxon>
        <taxon>Bacillales</taxon>
        <taxon>Paenibacillaceae</taxon>
        <taxon>Paenibacillus</taxon>
    </lineage>
</organism>
<dbReference type="EMBL" id="JBHUHO010000024">
    <property type="protein sequence ID" value="MFD2115776.1"/>
    <property type="molecule type" value="Genomic_DNA"/>
</dbReference>
<sequence length="368" mass="42391">MDSSWMMIITLLIMLPVIVITTIIPYLTRRIESFGVTIPEVAQRDPHIVVLKKQYLIFNSILGVVVIISLSLITWFVQSETAWAVWLTVHLFGYMILSFVIYLKQHRAVKQYKLEQQWSTEHAQRIVIDTTFRKRNITISYYWFIPHIVIVVITALVGVLNYAQFPDIIPMKYSMNGEVINSAIKSYSTVLWPVMTQCVLLVLFIFVHYTFSRSKQLVESSDPENSLQRNIIFRRRWSIFMMMSSFLLVALFLFIEFSLFYSWTGNEQTIAPLVVIAFILIGAIILSITTGQGGSRIKLNNGVPATTLTTADHDQHWKMGVFYFNREDPAIFVEKRFGVGMTMNCARPLGWLILLGIIALPLLIMLFI</sequence>
<evidence type="ECO:0000256" key="1">
    <source>
        <dbReference type="SAM" id="Phobius"/>
    </source>
</evidence>
<feature type="transmembrane region" description="Helical" evidence="1">
    <location>
        <begin position="83"/>
        <end position="103"/>
    </location>
</feature>
<reference evidence="5" key="1">
    <citation type="journal article" date="2019" name="Int. J. Syst. Evol. Microbiol.">
        <title>The Global Catalogue of Microorganisms (GCM) 10K type strain sequencing project: providing services to taxonomists for standard genome sequencing and annotation.</title>
        <authorList>
            <consortium name="The Broad Institute Genomics Platform"/>
            <consortium name="The Broad Institute Genome Sequencing Center for Infectious Disease"/>
            <person name="Wu L."/>
            <person name="Ma J."/>
        </authorList>
    </citation>
    <scope>NUCLEOTIDE SEQUENCE [LARGE SCALE GENOMIC DNA]</scope>
    <source>
        <strain evidence="5">GH52</strain>
    </source>
</reference>
<keyword evidence="1" id="KW-0812">Transmembrane</keyword>
<feature type="domain" description="DUF5808" evidence="3">
    <location>
        <begin position="326"/>
        <end position="351"/>
    </location>
</feature>
<dbReference type="InterPro" id="IPR014574">
    <property type="entry name" value="UCP032908"/>
</dbReference>
<feature type="transmembrane region" description="Helical" evidence="1">
    <location>
        <begin position="349"/>
        <end position="367"/>
    </location>
</feature>
<feature type="transmembrane region" description="Helical" evidence="1">
    <location>
        <begin position="141"/>
        <end position="163"/>
    </location>
</feature>
<evidence type="ECO:0000259" key="2">
    <source>
        <dbReference type="Pfam" id="PF07853"/>
    </source>
</evidence>
<evidence type="ECO:0000259" key="3">
    <source>
        <dbReference type="Pfam" id="PF19124"/>
    </source>
</evidence>
<keyword evidence="1" id="KW-1133">Transmembrane helix</keyword>
<feature type="transmembrane region" description="Helical" evidence="1">
    <location>
        <begin position="190"/>
        <end position="211"/>
    </location>
</feature>
<dbReference type="InterPro" id="IPR012867">
    <property type="entry name" value="DUF1648"/>
</dbReference>
<feature type="domain" description="DUF1648" evidence="2">
    <location>
        <begin position="149"/>
        <end position="196"/>
    </location>
</feature>
<feature type="transmembrane region" description="Helical" evidence="1">
    <location>
        <begin position="56"/>
        <end position="77"/>
    </location>
</feature>
<keyword evidence="1" id="KW-0472">Membrane</keyword>
<feature type="transmembrane region" description="Helical" evidence="1">
    <location>
        <begin position="6"/>
        <end position="27"/>
    </location>
</feature>
<keyword evidence="5" id="KW-1185">Reference proteome</keyword>
<feature type="transmembrane region" description="Helical" evidence="1">
    <location>
        <begin position="239"/>
        <end position="263"/>
    </location>
</feature>
<evidence type="ECO:0000313" key="4">
    <source>
        <dbReference type="EMBL" id="MFD2115776.1"/>
    </source>
</evidence>
<dbReference type="PANTHER" id="PTHR37810">
    <property type="entry name" value="IMMUNITY PROTEIN SDPI"/>
    <property type="match status" value="1"/>
</dbReference>
<dbReference type="Pfam" id="PF07853">
    <property type="entry name" value="DUF1648"/>
    <property type="match status" value="1"/>
</dbReference>
<name>A0ABW4YJ93_9BACL</name>
<dbReference type="Pfam" id="PF19124">
    <property type="entry name" value="DUF5808"/>
    <property type="match status" value="1"/>
</dbReference>
<gene>
    <name evidence="4" type="ORF">ACFSJH_08545</name>
</gene>
<dbReference type="InterPro" id="IPR043831">
    <property type="entry name" value="DUF5808"/>
</dbReference>